<reference evidence="3" key="1">
    <citation type="submission" date="2016-07" db="EMBL/GenBank/DDBJ databases">
        <title>De novo transcriptome assembly of four accessions of the metal hyperaccumulator plant Noccaea caerulescens.</title>
        <authorList>
            <person name="Blande D."/>
            <person name="Halimaa P."/>
            <person name="Tervahauta A.I."/>
            <person name="Aarts M.G."/>
            <person name="Karenlampi S.O."/>
        </authorList>
    </citation>
    <scope>NUCLEOTIDE SEQUENCE</scope>
</reference>
<proteinExistence type="predicted"/>
<dbReference type="EMBL" id="GEVK01002271">
    <property type="protein sequence ID" value="JAU50561.1"/>
    <property type="molecule type" value="Transcribed_RNA"/>
</dbReference>
<dbReference type="PANTHER" id="PTHR31973:SF187">
    <property type="entry name" value="MUTATOR TRANSPOSASE MUDRA PROTEIN"/>
    <property type="match status" value="1"/>
</dbReference>
<evidence type="ECO:0000313" key="3">
    <source>
        <dbReference type="EMBL" id="JAU50561.1"/>
    </source>
</evidence>
<gene>
    <name evidence="3" type="ORF">LC_TR7396_c16_g1_i1_g.25559</name>
</gene>
<evidence type="ECO:0000256" key="1">
    <source>
        <dbReference type="SAM" id="MobiDB-lite"/>
    </source>
</evidence>
<feature type="compositionally biased region" description="Acidic residues" evidence="1">
    <location>
        <begin position="23"/>
        <end position="34"/>
    </location>
</feature>
<sequence>MQCEVLKMVKCAIVADKDKGVSDDENVVDGDETDATGALQPESPVDDNAALKKKKKKKVTDCEFIIYCSFENSAGKYLIKTFNNVHSCIRDGCNKVIKGRIIAKLFLNEIRRDPTMKPKAMQAALEEKHNLIVTNDQCRKARKTSLSMIQDEQDEQFSRLKDYKTEILKTNPDSTVEVATITNSSGLETFDKVYVCFPALKRTRVAHCRPIFGIDGCFLKNNVKGQLLAAVGRDANNQFFPVAWAIVQVENTDNWLWFIKKLKHDLGLKNGEGFTLISDRQKVRCLVLPVCIVFSNM</sequence>
<feature type="domain" description="MULE transposase" evidence="2">
    <location>
        <begin position="213"/>
        <end position="282"/>
    </location>
</feature>
<feature type="region of interest" description="Disordered" evidence="1">
    <location>
        <begin position="21"/>
        <end position="45"/>
    </location>
</feature>
<organism evidence="3">
    <name type="scientific">Noccaea caerulescens</name>
    <name type="common">Alpine penny-cress</name>
    <name type="synonym">Thlaspi caerulescens</name>
    <dbReference type="NCBI Taxonomy" id="107243"/>
    <lineage>
        <taxon>Eukaryota</taxon>
        <taxon>Viridiplantae</taxon>
        <taxon>Streptophyta</taxon>
        <taxon>Embryophyta</taxon>
        <taxon>Tracheophyta</taxon>
        <taxon>Spermatophyta</taxon>
        <taxon>Magnoliopsida</taxon>
        <taxon>eudicotyledons</taxon>
        <taxon>Gunneridae</taxon>
        <taxon>Pentapetalae</taxon>
        <taxon>rosids</taxon>
        <taxon>malvids</taxon>
        <taxon>Brassicales</taxon>
        <taxon>Brassicaceae</taxon>
        <taxon>Coluteocarpeae</taxon>
        <taxon>Noccaea</taxon>
    </lineage>
</organism>
<evidence type="ECO:0000259" key="2">
    <source>
        <dbReference type="Pfam" id="PF10551"/>
    </source>
</evidence>
<dbReference type="PANTHER" id="PTHR31973">
    <property type="entry name" value="POLYPROTEIN, PUTATIVE-RELATED"/>
    <property type="match status" value="1"/>
</dbReference>
<dbReference type="AlphaFoldDB" id="A0A1J3G2U0"/>
<name>A0A1J3G2U0_NOCCA</name>
<protein>
    <recommendedName>
        <fullName evidence="2">MULE transposase domain-containing protein</fullName>
    </recommendedName>
</protein>
<dbReference type="InterPro" id="IPR018289">
    <property type="entry name" value="MULE_transposase_dom"/>
</dbReference>
<dbReference type="Pfam" id="PF10551">
    <property type="entry name" value="MULE"/>
    <property type="match status" value="1"/>
</dbReference>
<accession>A0A1J3G2U0</accession>